<keyword evidence="3" id="KW-0949">S-adenosyl-L-methionine</keyword>
<organism evidence="5 6">
    <name type="scientific">Crotalaria pallida</name>
    <name type="common">Smooth rattlebox</name>
    <name type="synonym">Crotalaria striata</name>
    <dbReference type="NCBI Taxonomy" id="3830"/>
    <lineage>
        <taxon>Eukaryota</taxon>
        <taxon>Viridiplantae</taxon>
        <taxon>Streptophyta</taxon>
        <taxon>Embryophyta</taxon>
        <taxon>Tracheophyta</taxon>
        <taxon>Spermatophyta</taxon>
        <taxon>Magnoliopsida</taxon>
        <taxon>eudicotyledons</taxon>
        <taxon>Gunneridae</taxon>
        <taxon>Pentapetalae</taxon>
        <taxon>rosids</taxon>
        <taxon>fabids</taxon>
        <taxon>Fabales</taxon>
        <taxon>Fabaceae</taxon>
        <taxon>Papilionoideae</taxon>
        <taxon>50 kb inversion clade</taxon>
        <taxon>genistoids sensu lato</taxon>
        <taxon>core genistoids</taxon>
        <taxon>Crotalarieae</taxon>
        <taxon>Crotalaria</taxon>
    </lineage>
</organism>
<name>A0AAN9I649_CROPI</name>
<dbReference type="GO" id="GO:0008171">
    <property type="term" value="F:O-methyltransferase activity"/>
    <property type="evidence" value="ECO:0007669"/>
    <property type="project" value="InterPro"/>
</dbReference>
<reference evidence="5 6" key="1">
    <citation type="submission" date="2024-01" db="EMBL/GenBank/DDBJ databases">
        <title>The genomes of 5 underutilized Papilionoideae crops provide insights into root nodulation and disease resistanc.</title>
        <authorList>
            <person name="Yuan L."/>
        </authorList>
    </citation>
    <scope>NUCLEOTIDE SEQUENCE [LARGE SCALE GENOMIC DNA]</scope>
    <source>
        <strain evidence="5">ZHUSHIDOU_FW_LH</strain>
        <tissue evidence="5">Leaf</tissue>
    </source>
</reference>
<sequence length="112" mass="12837">MFISVPKGDAIFMKWILQCWSDEHCLKLLKNCYASIPDDGKVIVVESMLPFKPETNVAWKSVSQTDVLMMSKNQGGKERNEQEFMELALGAGFSGIRYDCCVHTFKIMEFFK</sequence>
<accession>A0AAN9I649</accession>
<dbReference type="InterPro" id="IPR001077">
    <property type="entry name" value="COMT_C"/>
</dbReference>
<dbReference type="InterPro" id="IPR016461">
    <property type="entry name" value="COMT-like"/>
</dbReference>
<dbReference type="GO" id="GO:0032259">
    <property type="term" value="P:methylation"/>
    <property type="evidence" value="ECO:0007669"/>
    <property type="project" value="UniProtKB-KW"/>
</dbReference>
<evidence type="ECO:0000256" key="2">
    <source>
        <dbReference type="ARBA" id="ARBA00022679"/>
    </source>
</evidence>
<evidence type="ECO:0000259" key="4">
    <source>
        <dbReference type="Pfam" id="PF00891"/>
    </source>
</evidence>
<evidence type="ECO:0000313" key="6">
    <source>
        <dbReference type="Proteomes" id="UP001372338"/>
    </source>
</evidence>
<evidence type="ECO:0000256" key="3">
    <source>
        <dbReference type="ARBA" id="ARBA00022691"/>
    </source>
</evidence>
<feature type="domain" description="O-methyltransferase C-terminal" evidence="4">
    <location>
        <begin position="1"/>
        <end position="94"/>
    </location>
</feature>
<evidence type="ECO:0000256" key="1">
    <source>
        <dbReference type="ARBA" id="ARBA00022603"/>
    </source>
</evidence>
<dbReference type="PANTHER" id="PTHR11746">
    <property type="entry name" value="O-METHYLTRANSFERASE"/>
    <property type="match status" value="1"/>
</dbReference>
<dbReference type="Proteomes" id="UP001372338">
    <property type="component" value="Unassembled WGS sequence"/>
</dbReference>
<keyword evidence="2" id="KW-0808">Transferase</keyword>
<gene>
    <name evidence="5" type="ORF">RIF29_21653</name>
</gene>
<comment type="caution">
    <text evidence="5">The sequence shown here is derived from an EMBL/GenBank/DDBJ whole genome shotgun (WGS) entry which is preliminary data.</text>
</comment>
<keyword evidence="6" id="KW-1185">Reference proteome</keyword>
<dbReference type="PROSITE" id="PS51683">
    <property type="entry name" value="SAM_OMT_II"/>
    <property type="match status" value="1"/>
</dbReference>
<dbReference type="EMBL" id="JAYWIO010000004">
    <property type="protein sequence ID" value="KAK7268943.1"/>
    <property type="molecule type" value="Genomic_DNA"/>
</dbReference>
<protein>
    <recommendedName>
        <fullName evidence="4">O-methyltransferase C-terminal domain-containing protein</fullName>
    </recommendedName>
</protein>
<dbReference type="SUPFAM" id="SSF53335">
    <property type="entry name" value="S-adenosyl-L-methionine-dependent methyltransferases"/>
    <property type="match status" value="1"/>
</dbReference>
<keyword evidence="1" id="KW-0489">Methyltransferase</keyword>
<dbReference type="Gene3D" id="3.40.50.150">
    <property type="entry name" value="Vaccinia Virus protein VP39"/>
    <property type="match status" value="1"/>
</dbReference>
<dbReference type="AlphaFoldDB" id="A0AAN9I649"/>
<dbReference type="Pfam" id="PF00891">
    <property type="entry name" value="Methyltransf_2"/>
    <property type="match status" value="1"/>
</dbReference>
<proteinExistence type="predicted"/>
<dbReference type="InterPro" id="IPR029063">
    <property type="entry name" value="SAM-dependent_MTases_sf"/>
</dbReference>
<evidence type="ECO:0000313" key="5">
    <source>
        <dbReference type="EMBL" id="KAK7268943.1"/>
    </source>
</evidence>